<keyword evidence="1" id="KW-1133">Transmembrane helix</keyword>
<dbReference type="PROSITE" id="PS00409">
    <property type="entry name" value="PROKAR_NTER_METHYL"/>
    <property type="match status" value="1"/>
</dbReference>
<feature type="transmembrane region" description="Helical" evidence="1">
    <location>
        <begin position="16"/>
        <end position="37"/>
    </location>
</feature>
<dbReference type="NCBIfam" id="TIGR02523">
    <property type="entry name" value="type_IV_pilV"/>
    <property type="match status" value="1"/>
</dbReference>
<keyword evidence="3" id="KW-1185">Reference proteome</keyword>
<accession>A0ABV1N7J2</accession>
<organism evidence="2 3">
    <name type="scientific">Halomonas pelophila</name>
    <dbReference type="NCBI Taxonomy" id="3151122"/>
    <lineage>
        <taxon>Bacteria</taxon>
        <taxon>Pseudomonadati</taxon>
        <taxon>Pseudomonadota</taxon>
        <taxon>Gammaproteobacteria</taxon>
        <taxon>Oceanospirillales</taxon>
        <taxon>Halomonadaceae</taxon>
        <taxon>Halomonas</taxon>
    </lineage>
</organism>
<dbReference type="Pfam" id="PF07963">
    <property type="entry name" value="N_methyl"/>
    <property type="match status" value="1"/>
</dbReference>
<protein>
    <submittedName>
        <fullName evidence="2">Type IV pilus modification protein PilV</fullName>
    </submittedName>
</protein>
<evidence type="ECO:0000313" key="3">
    <source>
        <dbReference type="Proteomes" id="UP001472978"/>
    </source>
</evidence>
<sequence>MIVPSLYSKRVGQRGFTLLEVLIAVLVLSTGLLGVAAMQLKAMKSVQVSYQRSIASLAAQDAVERLWIELGSASNFCPWDTTSPTLSAITSDWITHWSDKLPGVQENSSIESDPNGTGVRCEYKVTVDWNDDRFLEYGTANTENVSQLSYTFQLPGRQP</sequence>
<dbReference type="NCBIfam" id="TIGR02532">
    <property type="entry name" value="IV_pilin_GFxxxE"/>
    <property type="match status" value="1"/>
</dbReference>
<comment type="caution">
    <text evidence="2">The sequence shown here is derived from an EMBL/GenBank/DDBJ whole genome shotgun (WGS) entry which is preliminary data.</text>
</comment>
<dbReference type="InterPro" id="IPR012902">
    <property type="entry name" value="N_methyl_site"/>
</dbReference>
<evidence type="ECO:0000313" key="2">
    <source>
        <dbReference type="EMBL" id="MEQ6889688.1"/>
    </source>
</evidence>
<keyword evidence="1" id="KW-0472">Membrane</keyword>
<dbReference type="RefSeq" id="WP_349759202.1">
    <property type="nucleotide sequence ID" value="NZ_JBEGCI010000012.1"/>
</dbReference>
<gene>
    <name evidence="2" type="primary">pilV</name>
    <name evidence="2" type="ORF">ABE957_13495</name>
</gene>
<dbReference type="InterPro" id="IPR013362">
    <property type="entry name" value="Pilus_4_PilV"/>
</dbReference>
<reference evidence="2 3" key="1">
    <citation type="submission" date="2024-05" db="EMBL/GenBank/DDBJ databases">
        <title>Halomonas sp. CS7 16S ribosomal RNA gene Genome sequencing and assembly.</title>
        <authorList>
            <person name="Yook S."/>
        </authorList>
    </citation>
    <scope>NUCLEOTIDE SEQUENCE [LARGE SCALE GENOMIC DNA]</scope>
    <source>
        <strain evidence="2 3">CS7</strain>
    </source>
</reference>
<proteinExistence type="predicted"/>
<evidence type="ECO:0000256" key="1">
    <source>
        <dbReference type="SAM" id="Phobius"/>
    </source>
</evidence>
<dbReference type="Proteomes" id="UP001472978">
    <property type="component" value="Unassembled WGS sequence"/>
</dbReference>
<dbReference type="EMBL" id="JBEGCI010000012">
    <property type="protein sequence ID" value="MEQ6889688.1"/>
    <property type="molecule type" value="Genomic_DNA"/>
</dbReference>
<name>A0ABV1N7J2_9GAMM</name>
<keyword evidence="1" id="KW-0812">Transmembrane</keyword>